<dbReference type="RefSeq" id="WP_014386773.1">
    <property type="nucleotide sequence ID" value="NZ_CP034301.1"/>
</dbReference>
<reference evidence="1" key="1">
    <citation type="journal article" date="2015" name="Antimicrob. Agents Chemother.">
        <title>Complete nucleotide sequence of a conjugative plasmid carrying bla(PER-1).</title>
        <authorList>
            <person name="Li R."/>
            <person name="Wong M.H."/>
            <person name="Zhou Y."/>
            <person name="Chan E.W."/>
            <person name="Chen S."/>
        </authorList>
    </citation>
    <scope>NUCLEOTIDE SEQUENCE</scope>
    <source>
        <strain evidence="1">V36</strain>
        <plasmid evidence="1">pVPH1</plasmid>
    </source>
</reference>
<keyword evidence="1" id="KW-0614">Plasmid</keyword>
<protein>
    <submittedName>
        <fullName evidence="1">Uncharacterized protein</fullName>
    </submittedName>
</protein>
<geneLocation type="plasmid" evidence="2">
    <name>pVPSD2016-2</name>
</geneLocation>
<sequence>MSNIAILQHLQQRMLEISNAEKLPLHFKSNLEIDGKELERFKSNPSGKFVWLLRPSGTQIVPVGLGVNPVHITYWIWSEQGPETKAFVVDINAGTIEKITHEQAESLIMMPPCKISTLMSKEEVIEKVAYVLREGVNSKIWGAFNPPSLDDYAKWNWIDWLTYFKSSGNHLMQSFLGKAIRRVNGQ</sequence>
<evidence type="ECO:0000313" key="2">
    <source>
        <dbReference type="EMBL" id="QHH13074.1"/>
    </source>
</evidence>
<organism evidence="1">
    <name type="scientific">Vibrio parahaemolyticus</name>
    <dbReference type="NCBI Taxonomy" id="670"/>
    <lineage>
        <taxon>Bacteria</taxon>
        <taxon>Pseudomonadati</taxon>
        <taxon>Pseudomonadota</taxon>
        <taxon>Gammaproteobacteria</taxon>
        <taxon>Vibrionales</taxon>
        <taxon>Vibrionaceae</taxon>
        <taxon>Vibrio</taxon>
    </lineage>
</organism>
<evidence type="ECO:0000313" key="1">
    <source>
        <dbReference type="EMBL" id="AJP18305.1"/>
    </source>
</evidence>
<dbReference type="AlphaFoldDB" id="A0A0C5H1B8"/>
<geneLocation type="plasmid" evidence="3">
    <name>pvpsd2016-2</name>
</geneLocation>
<gene>
    <name evidence="2" type="ORF">EHC69_27845</name>
    <name evidence="1" type="ORF">pVPH1_0133</name>
</gene>
<evidence type="ECO:0000313" key="3">
    <source>
        <dbReference type="Proteomes" id="UP000464718"/>
    </source>
</evidence>
<reference evidence="2 3" key="2">
    <citation type="submission" date="2018-12" db="EMBL/GenBank/DDBJ databases">
        <title>Genomic insights into the evolutionary origins and pathogenicity of five Vibrio parahaemolyticus strains isolated from the shrimp with acute hepatopancreatic necrosis disease (AHPND).</title>
        <authorList>
            <person name="Yang Q."/>
            <person name="Dong X."/>
            <person name="Xie G."/>
            <person name="Fu S."/>
            <person name="Zou P."/>
            <person name="Sun J."/>
            <person name="Wang Y."/>
            <person name="Huang J."/>
        </authorList>
    </citation>
    <scope>NUCLEOTIDE SEQUENCE [LARGE SCALE GENOMIC DNA]</scope>
    <source>
        <strain evidence="2 3">20160303005-1</strain>
        <plasmid evidence="2">pVPSD2016-2</plasmid>
        <plasmid evidence="3">pvpsd2016-2</plasmid>
    </source>
</reference>
<proteinExistence type="predicted"/>
<name>A0A0C5H1B8_VIBPH</name>
<dbReference type="EMBL" id="KP688397">
    <property type="protein sequence ID" value="AJP18305.1"/>
    <property type="molecule type" value="Genomic_DNA"/>
</dbReference>
<dbReference type="EMBL" id="CP034301">
    <property type="protein sequence ID" value="QHH13074.1"/>
    <property type="molecule type" value="Genomic_DNA"/>
</dbReference>
<accession>A0A0C5H1B8</accession>
<dbReference type="Proteomes" id="UP000464718">
    <property type="component" value="Plasmid pvpsd2016-2"/>
</dbReference>
<geneLocation type="plasmid" evidence="1">
    <name>pVPH1</name>
</geneLocation>